<proteinExistence type="inferred from homology"/>
<comment type="caution">
    <text evidence="7">The sequence shown here is derived from an EMBL/GenBank/DDBJ whole genome shotgun (WGS) entry which is preliminary data.</text>
</comment>
<comment type="subcellular location">
    <subcellularLocation>
        <location evidence="1">Membrane</location>
        <topology evidence="1">Multi-pass membrane protein</topology>
    </subcellularLocation>
</comment>
<evidence type="ECO:0000256" key="2">
    <source>
        <dbReference type="ARBA" id="ARBA00009694"/>
    </source>
</evidence>
<accession>A0ABT9VAV7</accession>
<feature type="transmembrane region" description="Helical" evidence="6">
    <location>
        <begin position="95"/>
        <end position="118"/>
    </location>
</feature>
<evidence type="ECO:0000256" key="3">
    <source>
        <dbReference type="ARBA" id="ARBA00022692"/>
    </source>
</evidence>
<dbReference type="RefSeq" id="WP_306973462.1">
    <property type="nucleotide sequence ID" value="NZ_JAUSTQ010000001.1"/>
</dbReference>
<evidence type="ECO:0000256" key="4">
    <source>
        <dbReference type="ARBA" id="ARBA00022989"/>
    </source>
</evidence>
<evidence type="ECO:0000256" key="5">
    <source>
        <dbReference type="ARBA" id="ARBA00023136"/>
    </source>
</evidence>
<dbReference type="EMBL" id="JAUSTQ010000001">
    <property type="protein sequence ID" value="MDQ0158057.1"/>
    <property type="molecule type" value="Genomic_DNA"/>
</dbReference>
<evidence type="ECO:0000256" key="6">
    <source>
        <dbReference type="SAM" id="Phobius"/>
    </source>
</evidence>
<feature type="transmembrane region" description="Helical" evidence="6">
    <location>
        <begin position="72"/>
        <end position="89"/>
    </location>
</feature>
<organism evidence="7 8">
    <name type="scientific">Alkalibacillus salilacus</name>
    <dbReference type="NCBI Taxonomy" id="284582"/>
    <lineage>
        <taxon>Bacteria</taxon>
        <taxon>Bacillati</taxon>
        <taxon>Bacillota</taxon>
        <taxon>Bacilli</taxon>
        <taxon>Bacillales</taxon>
        <taxon>Bacillaceae</taxon>
        <taxon>Alkalibacillus</taxon>
    </lineage>
</organism>
<dbReference type="PANTHER" id="PTHR43461">
    <property type="entry name" value="TRANSMEMBRANE PROTEIN 256"/>
    <property type="match status" value="1"/>
</dbReference>
<evidence type="ECO:0000313" key="8">
    <source>
        <dbReference type="Proteomes" id="UP001224359"/>
    </source>
</evidence>
<evidence type="ECO:0000313" key="7">
    <source>
        <dbReference type="EMBL" id="MDQ0158057.1"/>
    </source>
</evidence>
<comment type="similarity">
    <text evidence="2">Belongs to the UPF0382 family.</text>
</comment>
<dbReference type="InterPro" id="IPR006696">
    <property type="entry name" value="DUF423"/>
</dbReference>
<keyword evidence="5 6" id="KW-0472">Membrane</keyword>
<feature type="transmembrane region" description="Helical" evidence="6">
    <location>
        <begin position="43"/>
        <end position="60"/>
    </location>
</feature>
<protein>
    <submittedName>
        <fullName evidence="7">Uncharacterized membrane protein YgdD (TMEM256/DUF423 family)</fullName>
    </submittedName>
</protein>
<evidence type="ECO:0000256" key="1">
    <source>
        <dbReference type="ARBA" id="ARBA00004141"/>
    </source>
</evidence>
<name>A0ABT9VAV7_9BACI</name>
<dbReference type="Pfam" id="PF04241">
    <property type="entry name" value="DUF423"/>
    <property type="match status" value="1"/>
</dbReference>
<dbReference type="PANTHER" id="PTHR43461:SF1">
    <property type="entry name" value="TRANSMEMBRANE PROTEIN 256"/>
    <property type="match status" value="1"/>
</dbReference>
<sequence>MKLLLIIGAISGFITVALGAFGAHGLESRLSAKMMDTWEKAVQYQMFHTTAIFVAAILALRADVAMFQTAGWFFIVGILIFSGSLYIYSLSGLKVFGMITPIGGLAFLVGWAIVAYAVTKIVV</sequence>
<reference evidence="7 8" key="1">
    <citation type="submission" date="2023-07" db="EMBL/GenBank/DDBJ databases">
        <title>Genomic Encyclopedia of Type Strains, Phase IV (KMG-IV): sequencing the most valuable type-strain genomes for metagenomic binning, comparative biology and taxonomic classification.</title>
        <authorList>
            <person name="Goeker M."/>
        </authorList>
    </citation>
    <scope>NUCLEOTIDE SEQUENCE [LARGE SCALE GENOMIC DNA]</scope>
    <source>
        <strain evidence="7 8">DSM 16460</strain>
    </source>
</reference>
<dbReference type="Proteomes" id="UP001224359">
    <property type="component" value="Unassembled WGS sequence"/>
</dbReference>
<gene>
    <name evidence="7" type="ORF">J2S77_000007</name>
</gene>
<keyword evidence="4 6" id="KW-1133">Transmembrane helix</keyword>
<keyword evidence="3 6" id="KW-0812">Transmembrane</keyword>
<keyword evidence="8" id="KW-1185">Reference proteome</keyword>